<evidence type="ECO:0000313" key="2">
    <source>
        <dbReference type="EMBL" id="KAG2970051.1"/>
    </source>
</evidence>
<dbReference type="Proteomes" id="UP000697107">
    <property type="component" value="Unassembled WGS sequence"/>
</dbReference>
<name>A0A8T0YQR7_9STRA</name>
<comment type="caution">
    <text evidence="1">The sequence shown here is derived from an EMBL/GenBank/DDBJ whole genome shotgun (WGS) entry which is preliminary data.</text>
</comment>
<gene>
    <name evidence="1" type="ORF">PC113_g17029</name>
    <name evidence="2" type="ORF">PC118_g17108</name>
</gene>
<sequence>MEKKTACAAAHGPWACGGKLEQLANRGNDEANEDPIELEKRVIERAVANGFALDRVEQLRTSDHGYGLWRVELRDDPPEDVPPLAVRWGSSGELYPPAEVPPLVEVL</sequence>
<proteinExistence type="predicted"/>
<organism evidence="1 3">
    <name type="scientific">Phytophthora cactorum</name>
    <dbReference type="NCBI Taxonomy" id="29920"/>
    <lineage>
        <taxon>Eukaryota</taxon>
        <taxon>Sar</taxon>
        <taxon>Stramenopiles</taxon>
        <taxon>Oomycota</taxon>
        <taxon>Peronosporomycetes</taxon>
        <taxon>Peronosporales</taxon>
        <taxon>Peronosporaceae</taxon>
        <taxon>Phytophthora</taxon>
    </lineage>
</organism>
<dbReference type="Proteomes" id="UP000735874">
    <property type="component" value="Unassembled WGS sequence"/>
</dbReference>
<dbReference type="EMBL" id="RCML01000752">
    <property type="protein sequence ID" value="KAG2970051.1"/>
    <property type="molecule type" value="Genomic_DNA"/>
</dbReference>
<accession>A0A8T0YQR7</accession>
<dbReference type="EMBL" id="RCMG01000710">
    <property type="protein sequence ID" value="KAG2850163.1"/>
    <property type="molecule type" value="Genomic_DNA"/>
</dbReference>
<protein>
    <submittedName>
        <fullName evidence="1">Uncharacterized protein</fullName>
    </submittedName>
</protein>
<reference evidence="1" key="1">
    <citation type="submission" date="2018-10" db="EMBL/GenBank/DDBJ databases">
        <title>Effector identification in a new, highly contiguous assembly of the strawberry crown rot pathogen Phytophthora cactorum.</title>
        <authorList>
            <person name="Armitage A.D."/>
            <person name="Nellist C.F."/>
            <person name="Bates H."/>
            <person name="Vickerstaff R.J."/>
            <person name="Harrison R.J."/>
        </authorList>
    </citation>
    <scope>NUCLEOTIDE SEQUENCE</scope>
    <source>
        <strain evidence="1">15-7</strain>
        <strain evidence="2">P415</strain>
    </source>
</reference>
<evidence type="ECO:0000313" key="1">
    <source>
        <dbReference type="EMBL" id="KAG2850163.1"/>
    </source>
</evidence>
<evidence type="ECO:0000313" key="3">
    <source>
        <dbReference type="Proteomes" id="UP000735874"/>
    </source>
</evidence>
<dbReference type="AlphaFoldDB" id="A0A8T0YQR7"/>
<dbReference type="VEuPathDB" id="FungiDB:PC110_g16218"/>